<keyword evidence="6" id="KW-0808">Transferase</keyword>
<comment type="catalytic activity">
    <reaction evidence="1">
        <text>ATP + protein L-histidine = ADP + protein N-phospho-L-histidine.</text>
        <dbReference type="EC" id="2.7.13.3"/>
    </reaction>
</comment>
<dbReference type="Gene3D" id="6.10.340.10">
    <property type="match status" value="1"/>
</dbReference>
<keyword evidence="16" id="KW-1185">Reference proteome</keyword>
<dbReference type="InterPro" id="IPR004358">
    <property type="entry name" value="Sig_transdc_His_kin-like_C"/>
</dbReference>
<evidence type="ECO:0000256" key="2">
    <source>
        <dbReference type="ARBA" id="ARBA00004651"/>
    </source>
</evidence>
<evidence type="ECO:0000256" key="7">
    <source>
        <dbReference type="ARBA" id="ARBA00022692"/>
    </source>
</evidence>
<evidence type="ECO:0000256" key="3">
    <source>
        <dbReference type="ARBA" id="ARBA00012438"/>
    </source>
</evidence>
<dbReference type="InterPro" id="IPR003594">
    <property type="entry name" value="HATPase_dom"/>
</dbReference>
<dbReference type="Pfam" id="PF00512">
    <property type="entry name" value="HisKA"/>
    <property type="match status" value="1"/>
</dbReference>
<dbReference type="CDD" id="cd00082">
    <property type="entry name" value="HisKA"/>
    <property type="match status" value="1"/>
</dbReference>
<feature type="transmembrane region" description="Helical" evidence="12">
    <location>
        <begin position="6"/>
        <end position="27"/>
    </location>
</feature>
<evidence type="ECO:0000259" key="13">
    <source>
        <dbReference type="PROSITE" id="PS50109"/>
    </source>
</evidence>
<dbReference type="PROSITE" id="PS50885">
    <property type="entry name" value="HAMP"/>
    <property type="match status" value="1"/>
</dbReference>
<keyword evidence="7 12" id="KW-0812">Transmembrane</keyword>
<dbReference type="EC" id="2.7.13.3" evidence="3"/>
<sequence length="480" mass="53437">MSLNFRIFFAYFVVLALAIYLLFNAFMSEIKPGYRQSTEDALIDMANLVAELITDDFVANNKLRISPSIQASIARLENRAYQANIFNTQKTYSKLRIYVTDNQGIVRYDSTGVDLGADYSKWNDVYLTLLGRYGARSTKADPSDDLSSIMHVAAPIIIKDEIIGVVTVAKPNISVQPFIDKVRKKLKNQGIWLILSSFVITLALAYGLTHSIRKLAKYANEVAQGKRSSPPQLAEKELSRLAKAMENMRKQLAGKEYVENYVHTLTHELKSPISAIKGASELISADMSKEDLNHFVQNIQTETNRINNLVNKLLELAALEKQHKLTELTQIDLNQVVDQVVKSKIFILNTKSIELSVEYSPQPNMQADALLIAQAIDNLLQNAIDFSPEHSSIKIQLCSLSDSQIVVKVEDQGAGIPDYALDKVLSRFYSLPRPATGKKSSGLGLCFVEQIAELHKGSFVIKNKAPNGVCAQLTLARKLN</sequence>
<dbReference type="AlphaFoldDB" id="A0A0J8GVG5"/>
<evidence type="ECO:0000259" key="14">
    <source>
        <dbReference type="PROSITE" id="PS50885"/>
    </source>
</evidence>
<keyword evidence="11 12" id="KW-0472">Membrane</keyword>
<evidence type="ECO:0000256" key="12">
    <source>
        <dbReference type="SAM" id="Phobius"/>
    </source>
</evidence>
<evidence type="ECO:0000256" key="8">
    <source>
        <dbReference type="ARBA" id="ARBA00022777"/>
    </source>
</evidence>
<organism evidence="15 16">
    <name type="scientific">Catenovulum maritimum</name>
    <dbReference type="NCBI Taxonomy" id="1513271"/>
    <lineage>
        <taxon>Bacteria</taxon>
        <taxon>Pseudomonadati</taxon>
        <taxon>Pseudomonadota</taxon>
        <taxon>Gammaproteobacteria</taxon>
        <taxon>Alteromonadales</taxon>
        <taxon>Alteromonadaceae</taxon>
        <taxon>Catenovulum</taxon>
    </lineage>
</organism>
<evidence type="ECO:0000256" key="11">
    <source>
        <dbReference type="ARBA" id="ARBA00023136"/>
    </source>
</evidence>
<comment type="subcellular location">
    <subcellularLocation>
        <location evidence="2">Cell membrane</location>
        <topology evidence="2">Multi-pass membrane protein</topology>
    </subcellularLocation>
</comment>
<keyword evidence="10" id="KW-0902">Two-component regulatory system</keyword>
<evidence type="ECO:0000256" key="9">
    <source>
        <dbReference type="ARBA" id="ARBA00022989"/>
    </source>
</evidence>
<dbReference type="InterPro" id="IPR036890">
    <property type="entry name" value="HATPase_C_sf"/>
</dbReference>
<dbReference type="Pfam" id="PF02518">
    <property type="entry name" value="HATPase_c"/>
    <property type="match status" value="1"/>
</dbReference>
<name>A0A0J8GVG5_9ALTE</name>
<dbReference type="STRING" id="1513271.XM47_00990"/>
<dbReference type="PANTHER" id="PTHR45436:SF10">
    <property type="entry name" value="HISTIDINE KINASE"/>
    <property type="match status" value="1"/>
</dbReference>
<dbReference type="InterPro" id="IPR003661">
    <property type="entry name" value="HisK_dim/P_dom"/>
</dbReference>
<dbReference type="GO" id="GO:0000155">
    <property type="term" value="F:phosphorelay sensor kinase activity"/>
    <property type="evidence" value="ECO:0007669"/>
    <property type="project" value="InterPro"/>
</dbReference>
<evidence type="ECO:0000256" key="5">
    <source>
        <dbReference type="ARBA" id="ARBA00022553"/>
    </source>
</evidence>
<dbReference type="SUPFAM" id="SSF55874">
    <property type="entry name" value="ATPase domain of HSP90 chaperone/DNA topoisomerase II/histidine kinase"/>
    <property type="match status" value="1"/>
</dbReference>
<keyword evidence="8" id="KW-0418">Kinase</keyword>
<reference evidence="15 16" key="1">
    <citation type="submission" date="2015-04" db="EMBL/GenBank/DDBJ databases">
        <title>Draft Genome Sequence of the Novel Agar-Digesting Marine Bacterium Q1.</title>
        <authorList>
            <person name="Li Y."/>
            <person name="Li D."/>
            <person name="Chen G."/>
            <person name="Du Z."/>
        </authorList>
    </citation>
    <scope>NUCLEOTIDE SEQUENCE [LARGE SCALE GENOMIC DNA]</scope>
    <source>
        <strain evidence="15 16">Q1</strain>
    </source>
</reference>
<keyword evidence="9 12" id="KW-1133">Transmembrane helix</keyword>
<dbReference type="SUPFAM" id="SSF47384">
    <property type="entry name" value="Homodimeric domain of signal transducing histidine kinase"/>
    <property type="match status" value="1"/>
</dbReference>
<dbReference type="Proteomes" id="UP000037600">
    <property type="component" value="Unassembled WGS sequence"/>
</dbReference>
<proteinExistence type="predicted"/>
<dbReference type="PATRIC" id="fig|1513271.3.peg.209"/>
<dbReference type="PRINTS" id="PR00344">
    <property type="entry name" value="BCTRLSENSOR"/>
</dbReference>
<dbReference type="NCBIfam" id="NF008312">
    <property type="entry name" value="PRK11100.1"/>
    <property type="match status" value="1"/>
</dbReference>
<dbReference type="GO" id="GO:0005886">
    <property type="term" value="C:plasma membrane"/>
    <property type="evidence" value="ECO:0007669"/>
    <property type="project" value="UniProtKB-SubCell"/>
</dbReference>
<evidence type="ECO:0000313" key="16">
    <source>
        <dbReference type="Proteomes" id="UP000037600"/>
    </source>
</evidence>
<dbReference type="InterPro" id="IPR050428">
    <property type="entry name" value="TCS_sensor_his_kinase"/>
</dbReference>
<evidence type="ECO:0000313" key="15">
    <source>
        <dbReference type="EMBL" id="KMT66732.1"/>
    </source>
</evidence>
<dbReference type="PANTHER" id="PTHR45436">
    <property type="entry name" value="SENSOR HISTIDINE KINASE YKOH"/>
    <property type="match status" value="1"/>
</dbReference>
<keyword evidence="4" id="KW-1003">Cell membrane</keyword>
<evidence type="ECO:0000256" key="6">
    <source>
        <dbReference type="ARBA" id="ARBA00022679"/>
    </source>
</evidence>
<evidence type="ECO:0000256" key="1">
    <source>
        <dbReference type="ARBA" id="ARBA00000085"/>
    </source>
</evidence>
<dbReference type="InterPro" id="IPR029151">
    <property type="entry name" value="Sensor-like_sf"/>
</dbReference>
<keyword evidence="5" id="KW-0597">Phosphoprotein</keyword>
<comment type="caution">
    <text evidence="15">The sequence shown here is derived from an EMBL/GenBank/DDBJ whole genome shotgun (WGS) entry which is preliminary data.</text>
</comment>
<dbReference type="SMART" id="SM00387">
    <property type="entry name" value="HATPase_c"/>
    <property type="match status" value="1"/>
</dbReference>
<feature type="transmembrane region" description="Helical" evidence="12">
    <location>
        <begin position="190"/>
        <end position="208"/>
    </location>
</feature>
<dbReference type="PROSITE" id="PS50109">
    <property type="entry name" value="HIS_KIN"/>
    <property type="match status" value="1"/>
</dbReference>
<dbReference type="RefSeq" id="WP_048688350.1">
    <property type="nucleotide sequence ID" value="NZ_KQ130482.1"/>
</dbReference>
<dbReference type="EMBL" id="LAZL01000002">
    <property type="protein sequence ID" value="KMT66732.1"/>
    <property type="molecule type" value="Genomic_DNA"/>
</dbReference>
<dbReference type="InterPro" id="IPR005467">
    <property type="entry name" value="His_kinase_dom"/>
</dbReference>
<evidence type="ECO:0000256" key="4">
    <source>
        <dbReference type="ARBA" id="ARBA00022475"/>
    </source>
</evidence>
<dbReference type="InterPro" id="IPR003660">
    <property type="entry name" value="HAMP_dom"/>
</dbReference>
<dbReference type="InterPro" id="IPR036097">
    <property type="entry name" value="HisK_dim/P_sf"/>
</dbReference>
<evidence type="ECO:0000256" key="10">
    <source>
        <dbReference type="ARBA" id="ARBA00023012"/>
    </source>
</evidence>
<gene>
    <name evidence="15" type="ORF">XM47_00990</name>
</gene>
<protein>
    <recommendedName>
        <fullName evidence="3">histidine kinase</fullName>
        <ecNumber evidence="3">2.7.13.3</ecNumber>
    </recommendedName>
</protein>
<dbReference type="Gene3D" id="3.30.565.10">
    <property type="entry name" value="Histidine kinase-like ATPase, C-terminal domain"/>
    <property type="match status" value="1"/>
</dbReference>
<accession>A0A0J8GVG5</accession>
<dbReference type="SMART" id="SM00388">
    <property type="entry name" value="HisKA"/>
    <property type="match status" value="1"/>
</dbReference>
<feature type="domain" description="HAMP" evidence="14">
    <location>
        <begin position="206"/>
        <end position="257"/>
    </location>
</feature>
<feature type="domain" description="Histidine kinase" evidence="13">
    <location>
        <begin position="264"/>
        <end position="479"/>
    </location>
</feature>
<dbReference type="SUPFAM" id="SSF103190">
    <property type="entry name" value="Sensory domain-like"/>
    <property type="match status" value="1"/>
</dbReference>
<dbReference type="Gene3D" id="1.10.287.130">
    <property type="match status" value="1"/>
</dbReference>